<evidence type="ECO:0000313" key="3">
    <source>
        <dbReference type="Proteomes" id="UP001203761"/>
    </source>
</evidence>
<evidence type="ECO:0000313" key="2">
    <source>
        <dbReference type="EMBL" id="MCL6423354.1"/>
    </source>
</evidence>
<dbReference type="Proteomes" id="UP001203761">
    <property type="component" value="Unassembled WGS sequence"/>
</dbReference>
<evidence type="ECO:0000259" key="1">
    <source>
        <dbReference type="Pfam" id="PF03235"/>
    </source>
</evidence>
<accession>A0ABT0R0R4</accession>
<dbReference type="InterPro" id="IPR004919">
    <property type="entry name" value="GmrSD_N"/>
</dbReference>
<organism evidence="2 3">
    <name type="scientific">Brachybacterium equifaecis</name>
    <dbReference type="NCBI Taxonomy" id="2910770"/>
    <lineage>
        <taxon>Bacteria</taxon>
        <taxon>Bacillati</taxon>
        <taxon>Actinomycetota</taxon>
        <taxon>Actinomycetes</taxon>
        <taxon>Micrococcales</taxon>
        <taxon>Dermabacteraceae</taxon>
        <taxon>Brachybacterium</taxon>
    </lineage>
</organism>
<keyword evidence="3" id="KW-1185">Reference proteome</keyword>
<proteinExistence type="predicted"/>
<dbReference type="PANTHER" id="PTHR39639:SF1">
    <property type="entry name" value="DUF262 DOMAIN-CONTAINING PROTEIN"/>
    <property type="match status" value="1"/>
</dbReference>
<dbReference type="PANTHER" id="PTHR39639">
    <property type="entry name" value="CHROMOSOME 16, WHOLE GENOME SHOTGUN SEQUENCE"/>
    <property type="match status" value="1"/>
</dbReference>
<feature type="domain" description="GmrSD restriction endonucleases N-terminal" evidence="1">
    <location>
        <begin position="41"/>
        <end position="180"/>
    </location>
</feature>
<dbReference type="EMBL" id="JAKNCJ010000003">
    <property type="protein sequence ID" value="MCL6423354.1"/>
    <property type="molecule type" value="Genomic_DNA"/>
</dbReference>
<gene>
    <name evidence="2" type="ORF">Bequi_08140</name>
</gene>
<protein>
    <submittedName>
        <fullName evidence="2">DUF262 domain-containing protein</fullName>
    </submittedName>
</protein>
<comment type="caution">
    <text evidence="2">The sequence shown here is derived from an EMBL/GenBank/DDBJ whole genome shotgun (WGS) entry which is preliminary data.</text>
</comment>
<name>A0ABT0R0R4_9MICO</name>
<dbReference type="Pfam" id="PF03235">
    <property type="entry name" value="GmrSD_N"/>
    <property type="match status" value="1"/>
</dbReference>
<dbReference type="RefSeq" id="WP_007926559.1">
    <property type="nucleotide sequence ID" value="NZ_JAKNCJ010000003.1"/>
</dbReference>
<sequence length="361" mass="41221">MVARSKDRPTAEQIELAEAQIVEQSKRIDFFLTEYSVELLAQKVRDGEYVVPAYQREFTWEERRKSRFIESLIMGLPIPFIFFWEMPDGRLEIVDGSQRLRTIEEFIYGGFQLGELDPLTHLSGFRFDDLPESRQRKIKNRSVRGIVLNEHADEAARLDMFERINTGSKIANNAEIRRGALAGPFLDVVTELANVPLLAQLAPMPAKAKRERGYEELVTRLFAYGDGLDGYRDRPSDFLFTYSKKMNQEFASNPDLADAYRQRFNAVLDFVSRNFPFGFRKAEKSTATPRTRFESIAIGVDRALAEMPELADRPADQIDVASWIGLPEFQKITSSDGANAIARLRGRIDFVKHKLVGHGDD</sequence>
<reference evidence="2" key="1">
    <citation type="submission" date="2022-02" db="EMBL/GenBank/DDBJ databases">
        <authorList>
            <person name="Lee M."/>
            <person name="Kim S.-J."/>
            <person name="Jung M.-Y."/>
        </authorList>
    </citation>
    <scope>NUCLEOTIDE SEQUENCE</scope>
    <source>
        <strain evidence="2">JHP9</strain>
    </source>
</reference>